<sequence>MADRLDRVVVRTATALVIGALAVVFDTTILSVALHTLASDLHTTVAQIQWVTTGYLLALAATVPLSAWCLARWGGKRVWMVALAIFLVGSVLSGLAWNADSLIAFRVLQGVGGGLMLPVMTTMIMEVAGGRQLGRVSAVVGLPAMAGPILGPVIGGLILALGDWRWVFWVNIPFSVVGLLLAWRMLPSDRGRDPERRLDLVGVLLLVPGLAGLLLGLSDSVLDGGFARLDSWLPLAAGAVLVVAFVLWALRRRGAALVDVRLLRVRSVWSASTLLFLSSVALYGAMLLLPLFWQQQRGTDALGAGLLLVPQGLGTLACRPIAGRLIDRIGARWIAVVGFAVVAVSTVPFALHPTSAADPLLLVALFVRGFGLGAITMPLMVASYQGLAGEQIAHSSILTRIAQQLGGSFGTAVFAVLLQAAVQGGASVSSAFDTAFWVATAATVLGVGIAFLLPSPAQAGAAGRSAVPAPVKEAEPVEEAEPVARPQDAARPQEVKGA</sequence>
<evidence type="ECO:0000256" key="9">
    <source>
        <dbReference type="SAM" id="Phobius"/>
    </source>
</evidence>
<name>A0A852SYN1_9MICO</name>
<keyword evidence="6 9" id="KW-1133">Transmembrane helix</keyword>
<dbReference type="InterPro" id="IPR036259">
    <property type="entry name" value="MFS_trans_sf"/>
</dbReference>
<feature type="transmembrane region" description="Helical" evidence="9">
    <location>
        <begin position="299"/>
        <end position="318"/>
    </location>
</feature>
<evidence type="ECO:0000256" key="7">
    <source>
        <dbReference type="ARBA" id="ARBA00023136"/>
    </source>
</evidence>
<evidence type="ECO:0000259" key="10">
    <source>
        <dbReference type="PROSITE" id="PS50850"/>
    </source>
</evidence>
<dbReference type="PANTHER" id="PTHR42718:SF9">
    <property type="entry name" value="MAJOR FACILITATOR SUPERFAMILY MULTIDRUG TRANSPORTER MFSC"/>
    <property type="match status" value="1"/>
</dbReference>
<dbReference type="NCBIfam" id="TIGR00711">
    <property type="entry name" value="efflux_EmrB"/>
    <property type="match status" value="1"/>
</dbReference>
<feature type="transmembrane region" description="Helical" evidence="9">
    <location>
        <begin position="103"/>
        <end position="124"/>
    </location>
</feature>
<dbReference type="Pfam" id="PF07690">
    <property type="entry name" value="MFS_1"/>
    <property type="match status" value="1"/>
</dbReference>
<feature type="transmembrane region" description="Helical" evidence="9">
    <location>
        <begin position="198"/>
        <end position="217"/>
    </location>
</feature>
<feature type="transmembrane region" description="Helical" evidence="9">
    <location>
        <begin position="50"/>
        <end position="71"/>
    </location>
</feature>
<feature type="transmembrane region" description="Helical" evidence="9">
    <location>
        <begin position="166"/>
        <end position="186"/>
    </location>
</feature>
<dbReference type="GO" id="GO:0022857">
    <property type="term" value="F:transmembrane transporter activity"/>
    <property type="evidence" value="ECO:0007669"/>
    <property type="project" value="InterPro"/>
</dbReference>
<dbReference type="EMBL" id="JACCBJ010000001">
    <property type="protein sequence ID" value="NYD73783.1"/>
    <property type="molecule type" value="Genomic_DNA"/>
</dbReference>
<keyword evidence="5 9" id="KW-0812">Transmembrane</keyword>
<dbReference type="InterPro" id="IPR011701">
    <property type="entry name" value="MFS"/>
</dbReference>
<evidence type="ECO:0000256" key="6">
    <source>
        <dbReference type="ARBA" id="ARBA00022989"/>
    </source>
</evidence>
<dbReference type="SUPFAM" id="SSF103473">
    <property type="entry name" value="MFS general substrate transporter"/>
    <property type="match status" value="1"/>
</dbReference>
<gene>
    <name evidence="11" type="ORF">BJ963_001302</name>
</gene>
<feature type="transmembrane region" description="Helical" evidence="9">
    <location>
        <begin position="434"/>
        <end position="454"/>
    </location>
</feature>
<feature type="transmembrane region" description="Helical" evidence="9">
    <location>
        <begin position="330"/>
        <end position="351"/>
    </location>
</feature>
<accession>A0A852SYN1</accession>
<feature type="transmembrane region" description="Helical" evidence="9">
    <location>
        <begin position="405"/>
        <end position="422"/>
    </location>
</feature>
<evidence type="ECO:0000313" key="12">
    <source>
        <dbReference type="Proteomes" id="UP000589620"/>
    </source>
</evidence>
<feature type="domain" description="Major facilitator superfamily (MFS) profile" evidence="10">
    <location>
        <begin position="12"/>
        <end position="458"/>
    </location>
</feature>
<feature type="transmembrane region" description="Helical" evidence="9">
    <location>
        <begin position="232"/>
        <end position="250"/>
    </location>
</feature>
<organism evidence="11 12">
    <name type="scientific">Leifsonia soli</name>
    <dbReference type="NCBI Taxonomy" id="582665"/>
    <lineage>
        <taxon>Bacteria</taxon>
        <taxon>Bacillati</taxon>
        <taxon>Actinomycetota</taxon>
        <taxon>Actinomycetes</taxon>
        <taxon>Micrococcales</taxon>
        <taxon>Microbacteriaceae</taxon>
        <taxon>Leifsonia</taxon>
    </lineage>
</organism>
<dbReference type="CDD" id="cd17503">
    <property type="entry name" value="MFS_LmrB_MDR_like"/>
    <property type="match status" value="1"/>
</dbReference>
<proteinExistence type="inferred from homology"/>
<feature type="transmembrane region" description="Helical" evidence="9">
    <location>
        <begin position="12"/>
        <end position="38"/>
    </location>
</feature>
<keyword evidence="3" id="KW-0813">Transport</keyword>
<feature type="transmembrane region" description="Helical" evidence="9">
    <location>
        <begin position="363"/>
        <end position="384"/>
    </location>
</feature>
<evidence type="ECO:0000256" key="5">
    <source>
        <dbReference type="ARBA" id="ARBA00022692"/>
    </source>
</evidence>
<evidence type="ECO:0000313" key="11">
    <source>
        <dbReference type="EMBL" id="NYD73783.1"/>
    </source>
</evidence>
<comment type="similarity">
    <text evidence="2">Belongs to the major facilitator superfamily. EmrB family.</text>
</comment>
<evidence type="ECO:0000256" key="1">
    <source>
        <dbReference type="ARBA" id="ARBA00004651"/>
    </source>
</evidence>
<dbReference type="PANTHER" id="PTHR42718">
    <property type="entry name" value="MAJOR FACILITATOR SUPERFAMILY MULTIDRUG TRANSPORTER MFSC"/>
    <property type="match status" value="1"/>
</dbReference>
<keyword evidence="12" id="KW-1185">Reference proteome</keyword>
<dbReference type="Proteomes" id="UP000589620">
    <property type="component" value="Unassembled WGS sequence"/>
</dbReference>
<keyword evidence="4" id="KW-1003">Cell membrane</keyword>
<feature type="region of interest" description="Disordered" evidence="8">
    <location>
        <begin position="460"/>
        <end position="498"/>
    </location>
</feature>
<dbReference type="PROSITE" id="PS50850">
    <property type="entry name" value="MFS"/>
    <property type="match status" value="1"/>
</dbReference>
<protein>
    <submittedName>
        <fullName evidence="11">EmrB/QacA subfamily drug resistance transporter</fullName>
    </submittedName>
</protein>
<dbReference type="Gene3D" id="1.20.1250.20">
    <property type="entry name" value="MFS general substrate transporter like domains"/>
    <property type="match status" value="2"/>
</dbReference>
<reference evidence="11 12" key="1">
    <citation type="submission" date="2020-07" db="EMBL/GenBank/DDBJ databases">
        <title>Sequencing the genomes of 1000 actinobacteria strains.</title>
        <authorList>
            <person name="Klenk H.-P."/>
        </authorList>
    </citation>
    <scope>NUCLEOTIDE SEQUENCE [LARGE SCALE GENOMIC DNA]</scope>
    <source>
        <strain evidence="11 12">DSM 23871</strain>
    </source>
</reference>
<keyword evidence="7 9" id="KW-0472">Membrane</keyword>
<comment type="subcellular location">
    <subcellularLocation>
        <location evidence="1">Cell membrane</location>
        <topology evidence="1">Multi-pass membrane protein</topology>
    </subcellularLocation>
</comment>
<feature type="transmembrane region" description="Helical" evidence="9">
    <location>
        <begin position="271"/>
        <end position="293"/>
    </location>
</feature>
<evidence type="ECO:0000256" key="3">
    <source>
        <dbReference type="ARBA" id="ARBA00022448"/>
    </source>
</evidence>
<dbReference type="GO" id="GO:0005886">
    <property type="term" value="C:plasma membrane"/>
    <property type="evidence" value="ECO:0007669"/>
    <property type="project" value="UniProtKB-SubCell"/>
</dbReference>
<comment type="caution">
    <text evidence="11">The sequence shown here is derived from an EMBL/GenBank/DDBJ whole genome shotgun (WGS) entry which is preliminary data.</text>
</comment>
<dbReference type="AlphaFoldDB" id="A0A852SYN1"/>
<dbReference type="RefSeq" id="WP_246298001.1">
    <property type="nucleotide sequence ID" value="NZ_BAAAPX010000001.1"/>
</dbReference>
<evidence type="ECO:0000256" key="8">
    <source>
        <dbReference type="SAM" id="MobiDB-lite"/>
    </source>
</evidence>
<evidence type="ECO:0000256" key="2">
    <source>
        <dbReference type="ARBA" id="ARBA00008537"/>
    </source>
</evidence>
<feature type="transmembrane region" description="Helical" evidence="9">
    <location>
        <begin position="78"/>
        <end position="97"/>
    </location>
</feature>
<evidence type="ECO:0000256" key="4">
    <source>
        <dbReference type="ARBA" id="ARBA00022475"/>
    </source>
</evidence>
<feature type="transmembrane region" description="Helical" evidence="9">
    <location>
        <begin position="136"/>
        <end position="160"/>
    </location>
</feature>
<dbReference type="InterPro" id="IPR004638">
    <property type="entry name" value="EmrB-like"/>
</dbReference>
<dbReference type="InterPro" id="IPR020846">
    <property type="entry name" value="MFS_dom"/>
</dbReference>